<feature type="compositionally biased region" description="Low complexity" evidence="6">
    <location>
        <begin position="1626"/>
        <end position="1638"/>
    </location>
</feature>
<dbReference type="Pfam" id="PF12859">
    <property type="entry name" value="ANAPC1"/>
    <property type="match status" value="1"/>
</dbReference>
<dbReference type="PANTHER" id="PTHR12827">
    <property type="entry name" value="MEIOTIC CHECKPOINT REGULATOR TSG24 FAMILY MEMBER"/>
    <property type="match status" value="1"/>
</dbReference>
<feature type="compositionally biased region" description="Low complexity" evidence="6">
    <location>
        <begin position="619"/>
        <end position="635"/>
    </location>
</feature>
<dbReference type="Pfam" id="PF18122">
    <property type="entry name" value="APC1_C"/>
    <property type="match status" value="1"/>
</dbReference>
<evidence type="ECO:0000313" key="12">
    <source>
        <dbReference type="Proteomes" id="UP000075903"/>
    </source>
</evidence>
<dbReference type="GO" id="GO:0070979">
    <property type="term" value="P:protein K11-linked ubiquitination"/>
    <property type="evidence" value="ECO:0007669"/>
    <property type="project" value="TreeGrafter"/>
</dbReference>
<dbReference type="VEuPathDB" id="VectorBase:AMEM001570"/>
<dbReference type="InterPro" id="IPR046794">
    <property type="entry name" value="Apc1_MidN"/>
</dbReference>
<dbReference type="GO" id="GO:0060090">
    <property type="term" value="F:molecular adaptor activity"/>
    <property type="evidence" value="ECO:0007669"/>
    <property type="project" value="TreeGrafter"/>
</dbReference>
<evidence type="ECO:0000313" key="11">
    <source>
        <dbReference type="EnsemblMetazoa" id="AMEM001570-PA"/>
    </source>
</evidence>
<dbReference type="GO" id="GO:0051301">
    <property type="term" value="P:cell division"/>
    <property type="evidence" value="ECO:0007669"/>
    <property type="project" value="UniProtKB-KW"/>
</dbReference>
<feature type="region of interest" description="Disordered" evidence="6">
    <location>
        <begin position="1625"/>
        <end position="1661"/>
    </location>
</feature>
<feature type="region of interest" description="Disordered" evidence="6">
    <location>
        <begin position="781"/>
        <end position="821"/>
    </location>
</feature>
<organism evidence="11 12">
    <name type="scientific">Anopheles merus</name>
    <name type="common">Mosquito</name>
    <dbReference type="NCBI Taxonomy" id="30066"/>
    <lineage>
        <taxon>Eukaryota</taxon>
        <taxon>Metazoa</taxon>
        <taxon>Ecdysozoa</taxon>
        <taxon>Arthropoda</taxon>
        <taxon>Hexapoda</taxon>
        <taxon>Insecta</taxon>
        <taxon>Pterygota</taxon>
        <taxon>Neoptera</taxon>
        <taxon>Endopterygota</taxon>
        <taxon>Diptera</taxon>
        <taxon>Nematocera</taxon>
        <taxon>Culicoidea</taxon>
        <taxon>Culicidae</taxon>
        <taxon>Anophelinae</taxon>
        <taxon>Anopheles</taxon>
    </lineage>
</organism>
<dbReference type="EnsemblMetazoa" id="AMEM001570-RA">
    <property type="protein sequence ID" value="AMEM001570-PA"/>
    <property type="gene ID" value="AMEM001570"/>
</dbReference>
<dbReference type="Pfam" id="PF20518">
    <property type="entry name" value="Apc1_MidN"/>
    <property type="match status" value="1"/>
</dbReference>
<protein>
    <recommendedName>
        <fullName evidence="13">Anaphase-promoting complex subunit 1</fullName>
    </recommendedName>
</protein>
<dbReference type="VEuPathDB" id="VectorBase:AMEM21_012220"/>
<keyword evidence="4" id="KW-0498">Mitosis</keyword>
<feature type="domain" description="Anaphase-promoting complex subunit 1 beta-sandwich" evidence="10">
    <location>
        <begin position="1845"/>
        <end position="1927"/>
    </location>
</feature>
<keyword evidence="12" id="KW-1185">Reference proteome</keyword>
<sequence length="2158" mass="238973">MVPKHCERKVVLKNPQKRFKILINVQQGRQLSHSGCCWVFFRANPGACACARVWLCFPHCHRRRRRRFAKVANLEDKGEKMITATEPLEYFPRGRLVVDNHPGPNADEELPVAGQHPVDLLLLQRLQNVNISLDEREPAEFYRLRELPLGRPATATAGRDVTPPYVCTEEELYVCGPTAVWTRCISNEPDGLPQKTFTCDTPIRFAFFCPRRFVRPDTASPSAPDPPESAICLIEKDTLHVFLDGGDTYKAMLQCPVSAVWMMPDGILLEQQTDSTQAAAAAAAAATWSESVPWPRLFTLTFPLEEMKPVLLLTGLNYGFLQQPDYRVVFTSEQVALVLLYVEPSGKHVIYKLRLTEEEDLPEARYAPFAPDTADSEASYAHQQTGDASALYHGSVAGTSTVGGGLAGASKLGASASVSSRFGSFQLPNNPFSDQASRLAEDVLSGLDRHGIAPEQQEPRSEPLAPQYCLEHVWTVGGNGAGGPGGNPPGSTWSATDGEMATGAFLHTDLVGNTYICFLQARACRLTLVQYSPTALNVLGISTLPARSAVSLEQVNLIVLLDPTGRLVLYSGCIAVGKLHLNGLPSSSCFRAHVTGAASGPGAAPPPPPARPPFVPNRPSALSSSSTPDTAPSSTGQEGFPRRSTLLPNVSPGHGKFEEELHLLSPVRPVPLAGTCPSGSKYVLRTDHSPIVALRDATGSRFTLVFGNERLVRLSLAPLAESHLVRSCLAVLRHALPTTTMHELLIHWYSTRNVPGSHAGLSAHQEWDLFRTLLFTMMGRPVGPPDADDRAADAAGQPAGSGSCPCAEEPKKRRRGDATHGQPADWEFLVRHATDRPAEGVAEQPGGRRPYQRRELNSLYPHIPDFLQMLHLLYEDFKLNVCRADELRRLADFLYCLAADAQLAVYQLHYLVDFPELFDRYRRHGSCLIEEPALFGRLGESLARPPAIFRYLERLLAGCQGADAPFPHRPGINDLSYDMLTLVAYIYRVPSAQRWVRQHLASVLSEEFFAAQRTRPLALQATHPAGRQATTASFERTGDTVLAFLVARGYTRDQLEQLPIALRYLVLNYLEGCRQYLSHGLQAVYYELLLRPELRAHGLASGLPEWVPDLRAPEPTERGTRQAATPQYDEIASWQHEMSEIEVVGAGSAGPTGGPTAAGIASGTGSGTSAAPKEDGLRPGQPTQDEDGMGGMDGEVLQLRFPDDRRIEDVRSFLNSAARIQINLPQSATTPDHEFLEEQERRLYMLCLRTMALPVGRGMLTVCSSRPSETETVRVPRLCLSGRDVTRGTTIEIQQIEVPANMSLWPAFHNGVAAGLRIYPDTPHLTSTWITNNRQGGGRSALLPAGTDTSTEHGGFLMALGLTGHLRKLSLYSIFDYMLRSDEMVRLGLMVGLSAAYRGTSDLTITRLLAVHVEALLPPTAVELDISQNLQVAALFGVGLLYQGTAKRHMVEVLLQEIGRPPGPEMENYVERESYALTAGLALGLVTLGLGDCSSSLHDLALPDTLYYYMNGGNRRLMVGAQKEKYRLPSFQIKEGPTVNVDVTAPGATLALGLMYFATGNEPIARLLEPPNTLYILQHLRPDLLQLRTVARHLIHWHRIEPTCGWVEQQLPDLLRQNISLTCDAPQRQQQQQQQQPQDDAMGTAETAEESDAPGDGGGPAFSQRLSKFEQVLYSQAYCSVVCGSAVAIGLRYAGTASESAVETLDHYLQYFIEQGVRLHKGSAEPPTSLARLVGSQVIENCTMMLLLALSLVLAGTGSLRVLRPIRMLRSRIGFQHVTYGSHMAVHMALGFLFLGAGRFTLSRSPEAIAALVCAIFPKFPTYSNDNRYHLQAFRHLYVLAIEPRIFLPRSIDTGRLSLCRIRYAAVGREHQPVEQFAPCLLPELGTLAWLEVCDENFWHFRFDRRHNWQILESIFKKNERVDVKQRTGCLTYQEDPTRLITSQLNAFSQPNHSRWHFEPLNLLQLVDQPDVINTTRTLLLQPDRPALRWPIEPAGHSDELRHSVLLYARLVADSVMGDRLHGLPILLGLTQILQDDKRRTNKSLDAWQLRLLRAALEKQAWPHRAPDARCLVASNLLQSLLKRIWQRCDEQRARYRTIIRQYLQLGGDDDSHAGQPQQEQERRGVDPERRREQLRVLVKLIVLYELPYDRLLQGGLE</sequence>
<name>A0A182UPT9_ANOME</name>
<dbReference type="GO" id="GO:0005680">
    <property type="term" value="C:anaphase-promoting complex"/>
    <property type="evidence" value="ECO:0007669"/>
    <property type="project" value="InterPro"/>
</dbReference>
<dbReference type="InterPro" id="IPR011989">
    <property type="entry name" value="ARM-like"/>
</dbReference>
<feature type="compositionally biased region" description="Low complexity" evidence="6">
    <location>
        <begin position="1154"/>
        <end position="1171"/>
    </location>
</feature>
<evidence type="ECO:0000256" key="3">
    <source>
        <dbReference type="ARBA" id="ARBA00022737"/>
    </source>
</evidence>
<evidence type="ECO:0000256" key="5">
    <source>
        <dbReference type="ARBA" id="ARBA00023306"/>
    </source>
</evidence>
<feature type="compositionally biased region" description="Pro residues" evidence="6">
    <location>
        <begin position="603"/>
        <end position="616"/>
    </location>
</feature>
<dbReference type="PANTHER" id="PTHR12827:SF3">
    <property type="entry name" value="ANAPHASE-PROMOTING COMPLEX SUBUNIT 1"/>
    <property type="match status" value="1"/>
</dbReference>
<evidence type="ECO:0000259" key="9">
    <source>
        <dbReference type="Pfam" id="PF20518"/>
    </source>
</evidence>
<dbReference type="InterPro" id="IPR049255">
    <property type="entry name" value="Apc1_N"/>
</dbReference>
<evidence type="ECO:0008006" key="13">
    <source>
        <dbReference type="Google" id="ProtNLM"/>
    </source>
</evidence>
<feature type="domain" description="Anaphase-promoting complex subunit 1 C-terminal" evidence="8">
    <location>
        <begin position="2013"/>
        <end position="2116"/>
    </location>
</feature>
<evidence type="ECO:0000259" key="7">
    <source>
        <dbReference type="Pfam" id="PF12859"/>
    </source>
</evidence>
<dbReference type="STRING" id="30066.A0A182UPT9"/>
<feature type="region of interest" description="Disordered" evidence="6">
    <location>
        <begin position="597"/>
        <end position="652"/>
    </location>
</feature>
<proteinExistence type="inferred from homology"/>
<evidence type="ECO:0000256" key="1">
    <source>
        <dbReference type="ARBA" id="ARBA00010547"/>
    </source>
</evidence>
<keyword evidence="3" id="KW-0677">Repeat</keyword>
<evidence type="ECO:0000256" key="2">
    <source>
        <dbReference type="ARBA" id="ARBA00022618"/>
    </source>
</evidence>
<feature type="region of interest" description="Disordered" evidence="6">
    <location>
        <begin position="1148"/>
        <end position="1191"/>
    </location>
</feature>
<dbReference type="Gene3D" id="1.25.10.10">
    <property type="entry name" value="Leucine-rich Repeat Variant"/>
    <property type="match status" value="2"/>
</dbReference>
<dbReference type="Proteomes" id="UP000075903">
    <property type="component" value="Unassembled WGS sequence"/>
</dbReference>
<feature type="region of interest" description="Disordered" evidence="6">
    <location>
        <begin position="2108"/>
        <end position="2128"/>
    </location>
</feature>
<dbReference type="InterPro" id="IPR048971">
    <property type="entry name" value="Apc1_3rd"/>
</dbReference>
<feature type="domain" description="Anaphase-promoting complex subunit 1 N-terminal" evidence="7">
    <location>
        <begin position="696"/>
        <end position="773"/>
    </location>
</feature>
<feature type="domain" description="Anaphase-promoting complex subunit 1 middle" evidence="9">
    <location>
        <begin position="859"/>
        <end position="1075"/>
    </location>
</feature>
<dbReference type="GO" id="GO:0007091">
    <property type="term" value="P:metaphase/anaphase transition of mitotic cell cycle"/>
    <property type="evidence" value="ECO:0007669"/>
    <property type="project" value="TreeGrafter"/>
</dbReference>
<accession>A0A182UPT9</accession>
<dbReference type="GO" id="GO:0031145">
    <property type="term" value="P:anaphase-promoting complex-dependent catabolic process"/>
    <property type="evidence" value="ECO:0007669"/>
    <property type="project" value="TreeGrafter"/>
</dbReference>
<evidence type="ECO:0000256" key="6">
    <source>
        <dbReference type="SAM" id="MobiDB-lite"/>
    </source>
</evidence>
<evidence type="ECO:0000259" key="10">
    <source>
        <dbReference type="Pfam" id="PF21282"/>
    </source>
</evidence>
<dbReference type="InterPro" id="IPR024990">
    <property type="entry name" value="Apc1"/>
</dbReference>
<comment type="similarity">
    <text evidence="1">Belongs to the APC1 family.</text>
</comment>
<keyword evidence="2" id="KW-0132">Cell division</keyword>
<reference evidence="11" key="1">
    <citation type="submission" date="2020-05" db="UniProtKB">
        <authorList>
            <consortium name="EnsemblMetazoa"/>
        </authorList>
    </citation>
    <scope>IDENTIFICATION</scope>
    <source>
        <strain evidence="11">MAF</strain>
    </source>
</reference>
<dbReference type="InterPro" id="IPR041221">
    <property type="entry name" value="APC1_C"/>
</dbReference>
<keyword evidence="5" id="KW-0131">Cell cycle</keyword>
<evidence type="ECO:0000259" key="8">
    <source>
        <dbReference type="Pfam" id="PF18122"/>
    </source>
</evidence>
<dbReference type="Pfam" id="PF21282">
    <property type="entry name" value="APC1_3rd"/>
    <property type="match status" value="1"/>
</dbReference>
<evidence type="ECO:0000256" key="4">
    <source>
        <dbReference type="ARBA" id="ARBA00022776"/>
    </source>
</evidence>